<gene>
    <name evidence="2" type="ORF">A8V01_12760</name>
</gene>
<reference evidence="2 3" key="1">
    <citation type="submission" date="2016-05" db="EMBL/GenBank/DDBJ databases">
        <title>Complete genome sequence of Novosphingobium guangzhouense SA925(T).</title>
        <authorList>
            <person name="Sha S."/>
        </authorList>
    </citation>
    <scope>NUCLEOTIDE SEQUENCE [LARGE SCALE GENOMIC DNA]</scope>
    <source>
        <strain evidence="2 3">SA925</strain>
    </source>
</reference>
<dbReference type="EMBL" id="LYMM01000003">
    <property type="protein sequence ID" value="PNU06214.1"/>
    <property type="molecule type" value="Genomic_DNA"/>
</dbReference>
<feature type="transmembrane region" description="Helical" evidence="1">
    <location>
        <begin position="44"/>
        <end position="62"/>
    </location>
</feature>
<organism evidence="2 3">
    <name type="scientific">Novosphingobium guangzhouense</name>
    <dbReference type="NCBI Taxonomy" id="1850347"/>
    <lineage>
        <taxon>Bacteria</taxon>
        <taxon>Pseudomonadati</taxon>
        <taxon>Pseudomonadota</taxon>
        <taxon>Alphaproteobacteria</taxon>
        <taxon>Sphingomonadales</taxon>
        <taxon>Sphingomonadaceae</taxon>
        <taxon>Novosphingobium</taxon>
    </lineage>
</organism>
<dbReference type="RefSeq" id="WP_103094645.1">
    <property type="nucleotide sequence ID" value="NZ_LYMM01000003.1"/>
</dbReference>
<proteinExistence type="predicted"/>
<keyword evidence="1" id="KW-1133">Transmembrane helix</keyword>
<evidence type="ECO:0000256" key="1">
    <source>
        <dbReference type="SAM" id="Phobius"/>
    </source>
</evidence>
<dbReference type="AlphaFoldDB" id="A0A2K2G5A3"/>
<evidence type="ECO:0000313" key="3">
    <source>
        <dbReference type="Proteomes" id="UP000236327"/>
    </source>
</evidence>
<sequence length="65" mass="6769">MIFVRTLAMIVGLLAIAAGVFVALQGTGILKWPAGSAMIGERAWAVRGAVFAAVGAIIVWLGRRC</sequence>
<comment type="caution">
    <text evidence="2">The sequence shown here is derived from an EMBL/GenBank/DDBJ whole genome shotgun (WGS) entry which is preliminary data.</text>
</comment>
<name>A0A2K2G5A3_9SPHN</name>
<keyword evidence="1" id="KW-0812">Transmembrane</keyword>
<protein>
    <submittedName>
        <fullName evidence="2">Uncharacterized protein</fullName>
    </submittedName>
</protein>
<accession>A0A2K2G5A3</accession>
<keyword evidence="1" id="KW-0472">Membrane</keyword>
<keyword evidence="3" id="KW-1185">Reference proteome</keyword>
<dbReference type="OrthoDB" id="8374816at2"/>
<feature type="transmembrane region" description="Helical" evidence="1">
    <location>
        <begin position="7"/>
        <end position="24"/>
    </location>
</feature>
<evidence type="ECO:0000313" key="2">
    <source>
        <dbReference type="EMBL" id="PNU06214.1"/>
    </source>
</evidence>
<dbReference type="Proteomes" id="UP000236327">
    <property type="component" value="Unassembled WGS sequence"/>
</dbReference>